<dbReference type="KEGG" id="bbae:FRD01_03205"/>
<comment type="pathway">
    <text evidence="7">Cell wall biogenesis; peptidoglycan biosynthesis.</text>
</comment>
<dbReference type="PROSITE" id="PS01347">
    <property type="entry name" value="MRAY_1"/>
    <property type="match status" value="1"/>
</dbReference>
<evidence type="ECO:0000256" key="6">
    <source>
        <dbReference type="ARBA" id="ARBA00023136"/>
    </source>
</evidence>
<keyword evidence="7 9" id="KW-0479">Metal-binding</keyword>
<evidence type="ECO:0000313" key="11">
    <source>
        <dbReference type="Proteomes" id="UP000321595"/>
    </source>
</evidence>
<comment type="subcellular location">
    <subcellularLocation>
        <location evidence="7">Cell membrane</location>
        <topology evidence="7">Multi-pass membrane protein</topology>
    </subcellularLocation>
    <subcellularLocation>
        <location evidence="1">Membrane</location>
        <topology evidence="1">Multi-pass membrane protein</topology>
    </subcellularLocation>
</comment>
<dbReference type="GO" id="GO:0008360">
    <property type="term" value="P:regulation of cell shape"/>
    <property type="evidence" value="ECO:0007669"/>
    <property type="project" value="UniProtKB-KW"/>
</dbReference>
<gene>
    <name evidence="7" type="primary">mraY</name>
    <name evidence="10" type="ORF">FRD01_03205</name>
</gene>
<keyword evidence="7" id="KW-0573">Peptidoglycan synthesis</keyword>
<dbReference type="NCBIfam" id="TIGR00445">
    <property type="entry name" value="mraY"/>
    <property type="match status" value="1"/>
</dbReference>
<dbReference type="Pfam" id="PF10555">
    <property type="entry name" value="MraY_sig1"/>
    <property type="match status" value="1"/>
</dbReference>
<reference evidence="10 11" key="1">
    <citation type="submission" date="2019-08" db="EMBL/GenBank/DDBJ databases">
        <authorList>
            <person name="Liang Q."/>
        </authorList>
    </citation>
    <scope>NUCLEOTIDE SEQUENCE [LARGE SCALE GENOMIC DNA]</scope>
    <source>
        <strain evidence="10 11">V1718</strain>
    </source>
</reference>
<dbReference type="PANTHER" id="PTHR22926:SF5">
    <property type="entry name" value="PHOSPHO-N-ACETYLMURAMOYL-PENTAPEPTIDE-TRANSFERASE HOMOLOG"/>
    <property type="match status" value="1"/>
</dbReference>
<dbReference type="EMBL" id="CP042467">
    <property type="protein sequence ID" value="QED26279.1"/>
    <property type="molecule type" value="Genomic_DNA"/>
</dbReference>
<dbReference type="InterPro" id="IPR003524">
    <property type="entry name" value="PNAcMuramoyl-5peptid_Trfase"/>
</dbReference>
<evidence type="ECO:0000313" key="10">
    <source>
        <dbReference type="EMBL" id="QED26279.1"/>
    </source>
</evidence>
<dbReference type="OrthoDB" id="9805475at2"/>
<evidence type="ECO:0000256" key="1">
    <source>
        <dbReference type="ARBA" id="ARBA00004141"/>
    </source>
</evidence>
<dbReference type="GO" id="GO:0009252">
    <property type="term" value="P:peptidoglycan biosynthetic process"/>
    <property type="evidence" value="ECO:0007669"/>
    <property type="project" value="UniProtKB-UniRule"/>
</dbReference>
<dbReference type="EC" id="2.7.8.13" evidence="7 8"/>
<name>A0A5B8XS90_9DELT</name>
<dbReference type="RefSeq" id="WP_146957588.1">
    <property type="nucleotide sequence ID" value="NZ_CP042467.1"/>
</dbReference>
<dbReference type="PROSITE" id="PS01348">
    <property type="entry name" value="MRAY_2"/>
    <property type="match status" value="1"/>
</dbReference>
<feature type="transmembrane region" description="Helical" evidence="7">
    <location>
        <begin position="365"/>
        <end position="384"/>
    </location>
</feature>
<dbReference type="InterPro" id="IPR018480">
    <property type="entry name" value="PNAcMuramoyl-5peptid_Trfase_CS"/>
</dbReference>
<comment type="catalytic activity">
    <reaction evidence="7">
        <text>UDP-N-acetyl-alpha-D-muramoyl-L-alanyl-gamma-D-glutamyl-meso-2,6-diaminopimeloyl-D-alanyl-D-alanine + di-trans,octa-cis-undecaprenyl phosphate = di-trans,octa-cis-undecaprenyl diphospho-N-acetyl-alpha-D-muramoyl-L-alanyl-D-glutamyl-meso-2,6-diaminopimeloyl-D-alanyl-D-alanine + UMP</text>
        <dbReference type="Rhea" id="RHEA:28386"/>
        <dbReference type="ChEBI" id="CHEBI:57865"/>
        <dbReference type="ChEBI" id="CHEBI:60392"/>
        <dbReference type="ChEBI" id="CHEBI:61386"/>
        <dbReference type="ChEBI" id="CHEBI:61387"/>
        <dbReference type="EC" id="2.7.8.13"/>
    </reaction>
</comment>
<keyword evidence="3 7" id="KW-0808">Transferase</keyword>
<dbReference type="GO" id="GO:0071555">
    <property type="term" value="P:cell wall organization"/>
    <property type="evidence" value="ECO:0007669"/>
    <property type="project" value="UniProtKB-KW"/>
</dbReference>
<feature type="transmembrane region" description="Helical" evidence="7">
    <location>
        <begin position="66"/>
        <end position="90"/>
    </location>
</feature>
<dbReference type="GO" id="GO:0005886">
    <property type="term" value="C:plasma membrane"/>
    <property type="evidence" value="ECO:0007669"/>
    <property type="project" value="UniProtKB-SubCell"/>
</dbReference>
<evidence type="ECO:0000256" key="8">
    <source>
        <dbReference type="NCBIfam" id="TIGR00445"/>
    </source>
</evidence>
<keyword evidence="7 9" id="KW-0460">Magnesium</keyword>
<feature type="transmembrane region" description="Helical" evidence="7">
    <location>
        <begin position="134"/>
        <end position="150"/>
    </location>
</feature>
<keyword evidence="11" id="KW-1185">Reference proteome</keyword>
<feature type="transmembrane region" description="Helical" evidence="7">
    <location>
        <begin position="26"/>
        <end position="45"/>
    </location>
</feature>
<keyword evidence="7" id="KW-0133">Cell shape</keyword>
<protein>
    <recommendedName>
        <fullName evidence="7 8">Phospho-N-acetylmuramoyl-pentapeptide-transferase</fullName>
        <ecNumber evidence="7 8">2.7.8.13</ecNumber>
    </recommendedName>
    <alternativeName>
        <fullName evidence="7">UDP-MurNAc-pentapeptide phosphotransferase</fullName>
    </alternativeName>
</protein>
<dbReference type="GO" id="GO:0051301">
    <property type="term" value="P:cell division"/>
    <property type="evidence" value="ECO:0007669"/>
    <property type="project" value="UniProtKB-KW"/>
</dbReference>
<dbReference type="AlphaFoldDB" id="A0A5B8XS90"/>
<comment type="similarity">
    <text evidence="2 7">Belongs to the glycosyltransferase 4 family. MraY subfamily.</text>
</comment>
<comment type="function">
    <text evidence="7">Catalyzes the initial step of the lipid cycle reactions in the biosynthesis of the cell wall peptidoglycan: transfers peptidoglycan precursor phospho-MurNAc-pentapeptide from UDP-MurNAc-pentapeptide onto the lipid carrier undecaprenyl phosphate, yielding undecaprenyl-pyrophosphoryl-MurNAc-pentapeptide, known as lipid I.</text>
</comment>
<evidence type="ECO:0000256" key="4">
    <source>
        <dbReference type="ARBA" id="ARBA00022692"/>
    </source>
</evidence>
<feature type="transmembrane region" description="Helical" evidence="7">
    <location>
        <begin position="184"/>
        <end position="204"/>
    </location>
</feature>
<keyword evidence="7" id="KW-1003">Cell membrane</keyword>
<dbReference type="GO" id="GO:0051992">
    <property type="term" value="F:UDP-N-acetylmuramoyl-L-alanyl-D-glutamyl-meso-2,6-diaminopimelyl-D-alanyl-D-alanine:undecaprenyl-phosphate transferase activity"/>
    <property type="evidence" value="ECO:0007669"/>
    <property type="project" value="RHEA"/>
</dbReference>
<feature type="binding site" evidence="9">
    <location>
        <position position="294"/>
    </location>
    <ligand>
        <name>Mg(2+)</name>
        <dbReference type="ChEBI" id="CHEBI:18420"/>
    </ligand>
</feature>
<dbReference type="CDD" id="cd06852">
    <property type="entry name" value="GT_MraY"/>
    <property type="match status" value="1"/>
</dbReference>
<dbReference type="InterPro" id="IPR000715">
    <property type="entry name" value="Glycosyl_transferase_4"/>
</dbReference>
<organism evidence="10 11">
    <name type="scientific">Microvenator marinus</name>
    <dbReference type="NCBI Taxonomy" id="2600177"/>
    <lineage>
        <taxon>Bacteria</taxon>
        <taxon>Deltaproteobacteria</taxon>
        <taxon>Bradymonadales</taxon>
        <taxon>Microvenatoraceae</taxon>
        <taxon>Microvenator</taxon>
    </lineage>
</organism>
<sequence length="387" mass="42883">MLFELFFYLKDEFGAFNVFRYVSFRVLAAAATGLFVTLFFYPAFIRRLQKQQIGEVIRNDGPESHFSKAGTPTMGGVLILFTVVFSTVLWSDLSNIYVWAILTVTVGFGVIGFVDDFMKVKFRNKKGLSGKIRLLLEFGLVGLMLVSLNWESVFSHGFLEGFSSTTSMYLPFVSTERFSMEIPLWVYFPFAMILVVGTGNSVNLTDGLDGLAIGPVVMAAATFLLLAYGSATILQYDGILEGEKVTFYFDVAQYLMIPRVPGVQELSIFCAAVIGAGVGFLWYNTFPAQIFMGDVGSLSLGGALGTLAVVTKHELLSAIIFGIFLLEAVSVITQTTSFKLTGKRVFKMAPIHHHFEMKGWAEPKIIVRFWIVSFMLCLLALASLKLR</sequence>
<evidence type="ECO:0000256" key="9">
    <source>
        <dbReference type="PIRSR" id="PIRSR600715-1"/>
    </source>
</evidence>
<dbReference type="Pfam" id="PF00953">
    <property type="entry name" value="Glycos_transf_4"/>
    <property type="match status" value="1"/>
</dbReference>
<evidence type="ECO:0000256" key="5">
    <source>
        <dbReference type="ARBA" id="ARBA00022989"/>
    </source>
</evidence>
<keyword evidence="7" id="KW-0131">Cell cycle</keyword>
<dbReference type="PANTHER" id="PTHR22926">
    <property type="entry name" value="PHOSPHO-N-ACETYLMURAMOYL-PENTAPEPTIDE-TRANSFERASE"/>
    <property type="match status" value="1"/>
</dbReference>
<keyword evidence="4 7" id="KW-0812">Transmembrane</keyword>
<dbReference type="GO" id="GO:0046872">
    <property type="term" value="F:metal ion binding"/>
    <property type="evidence" value="ECO:0007669"/>
    <property type="project" value="UniProtKB-KW"/>
</dbReference>
<proteinExistence type="inferred from homology"/>
<keyword evidence="7" id="KW-0961">Cell wall biogenesis/degradation</keyword>
<accession>A0A5B8XS90</accession>
<keyword evidence="6 7" id="KW-0472">Membrane</keyword>
<dbReference type="GO" id="GO:0008963">
    <property type="term" value="F:phospho-N-acetylmuramoyl-pentapeptide-transferase activity"/>
    <property type="evidence" value="ECO:0007669"/>
    <property type="project" value="UniProtKB-UniRule"/>
</dbReference>
<evidence type="ECO:0000256" key="7">
    <source>
        <dbReference type="HAMAP-Rule" id="MF_00038"/>
    </source>
</evidence>
<keyword evidence="5 7" id="KW-1133">Transmembrane helix</keyword>
<comment type="cofactor">
    <cofactor evidence="7 9">
        <name>Mg(2+)</name>
        <dbReference type="ChEBI" id="CHEBI:18420"/>
    </cofactor>
</comment>
<dbReference type="UniPathway" id="UPA00219"/>
<evidence type="ECO:0000256" key="2">
    <source>
        <dbReference type="ARBA" id="ARBA00005583"/>
    </source>
</evidence>
<keyword evidence="7" id="KW-0132">Cell division</keyword>
<dbReference type="Proteomes" id="UP000321595">
    <property type="component" value="Chromosome"/>
</dbReference>
<feature type="transmembrane region" description="Helical" evidence="7">
    <location>
        <begin position="211"/>
        <end position="231"/>
    </location>
</feature>
<evidence type="ECO:0000256" key="3">
    <source>
        <dbReference type="ARBA" id="ARBA00022679"/>
    </source>
</evidence>
<feature type="transmembrane region" description="Helical" evidence="7">
    <location>
        <begin position="96"/>
        <end position="114"/>
    </location>
</feature>
<dbReference type="HAMAP" id="MF_00038">
    <property type="entry name" value="MraY"/>
    <property type="match status" value="1"/>
</dbReference>
<feature type="transmembrane region" description="Helical" evidence="7">
    <location>
        <begin position="316"/>
        <end position="338"/>
    </location>
</feature>
<feature type="binding site" evidence="9">
    <location>
        <position position="203"/>
    </location>
    <ligand>
        <name>Mg(2+)</name>
        <dbReference type="ChEBI" id="CHEBI:18420"/>
    </ligand>
</feature>
<feature type="transmembrane region" description="Helical" evidence="7">
    <location>
        <begin position="266"/>
        <end position="283"/>
    </location>
</feature>